<keyword evidence="5 7" id="KW-0472">Membrane</keyword>
<evidence type="ECO:0000256" key="6">
    <source>
        <dbReference type="RuleBase" id="RU362091"/>
    </source>
</evidence>
<reference evidence="9" key="1">
    <citation type="journal article" date="2019" name="Int. J. Syst. Evol. Microbiol.">
        <title>The Global Catalogue of Microorganisms (GCM) 10K type strain sequencing project: providing services to taxonomists for standard genome sequencing and annotation.</title>
        <authorList>
            <consortium name="The Broad Institute Genomics Platform"/>
            <consortium name="The Broad Institute Genome Sequencing Center for Infectious Disease"/>
            <person name="Wu L."/>
            <person name="Ma J."/>
        </authorList>
    </citation>
    <scope>NUCLEOTIDE SEQUENCE [LARGE SCALE GENOMIC DNA]</scope>
    <source>
        <strain evidence="9">CGMCC 1.12479</strain>
    </source>
</reference>
<evidence type="ECO:0000256" key="5">
    <source>
        <dbReference type="ARBA" id="ARBA00023136"/>
    </source>
</evidence>
<feature type="transmembrane region" description="Helical" evidence="7">
    <location>
        <begin position="362"/>
        <end position="381"/>
    </location>
</feature>
<dbReference type="PROSITE" id="PS50283">
    <property type="entry name" value="NA_SOLUT_SYMP_3"/>
    <property type="match status" value="1"/>
</dbReference>
<feature type="transmembrane region" description="Helical" evidence="7">
    <location>
        <begin position="270"/>
        <end position="296"/>
    </location>
</feature>
<feature type="transmembrane region" description="Helical" evidence="7">
    <location>
        <begin position="424"/>
        <end position="444"/>
    </location>
</feature>
<feature type="transmembrane region" description="Helical" evidence="7">
    <location>
        <begin position="316"/>
        <end position="341"/>
    </location>
</feature>
<keyword evidence="4 7" id="KW-1133">Transmembrane helix</keyword>
<dbReference type="CDD" id="cd10329">
    <property type="entry name" value="SLC5sbd_SGLT1-like"/>
    <property type="match status" value="1"/>
</dbReference>
<feature type="transmembrane region" description="Helical" evidence="7">
    <location>
        <begin position="510"/>
        <end position="528"/>
    </location>
</feature>
<keyword evidence="3 7" id="KW-0812">Transmembrane</keyword>
<organism evidence="8 9">
    <name type="scientific">Belliella aquatica</name>
    <dbReference type="NCBI Taxonomy" id="1323734"/>
    <lineage>
        <taxon>Bacteria</taxon>
        <taxon>Pseudomonadati</taxon>
        <taxon>Bacteroidota</taxon>
        <taxon>Cytophagia</taxon>
        <taxon>Cytophagales</taxon>
        <taxon>Cyclobacteriaceae</taxon>
        <taxon>Belliella</taxon>
    </lineage>
</organism>
<dbReference type="RefSeq" id="WP_188443735.1">
    <property type="nucleotide sequence ID" value="NZ_BMFD01000011.1"/>
</dbReference>
<dbReference type="PANTHER" id="PTHR11819">
    <property type="entry name" value="SOLUTE CARRIER FAMILY 5"/>
    <property type="match status" value="1"/>
</dbReference>
<dbReference type="Proteomes" id="UP000635885">
    <property type="component" value="Unassembled WGS sequence"/>
</dbReference>
<name>A0ABQ1MZB6_9BACT</name>
<evidence type="ECO:0000313" key="9">
    <source>
        <dbReference type="Proteomes" id="UP000635885"/>
    </source>
</evidence>
<feature type="transmembrane region" description="Helical" evidence="7">
    <location>
        <begin position="6"/>
        <end position="27"/>
    </location>
</feature>
<evidence type="ECO:0000256" key="4">
    <source>
        <dbReference type="ARBA" id="ARBA00022989"/>
    </source>
</evidence>
<feature type="transmembrane region" description="Helical" evidence="7">
    <location>
        <begin position="184"/>
        <end position="202"/>
    </location>
</feature>
<accession>A0ABQ1MZB6</accession>
<dbReference type="Gene3D" id="1.20.1730.10">
    <property type="entry name" value="Sodium/glucose cotransporter"/>
    <property type="match status" value="1"/>
</dbReference>
<dbReference type="EMBL" id="BMFD01000011">
    <property type="protein sequence ID" value="GGC47981.1"/>
    <property type="molecule type" value="Genomic_DNA"/>
</dbReference>
<feature type="transmembrane region" description="Helical" evidence="7">
    <location>
        <begin position="48"/>
        <end position="68"/>
    </location>
</feature>
<feature type="transmembrane region" description="Helical" evidence="7">
    <location>
        <begin position="231"/>
        <end position="249"/>
    </location>
</feature>
<dbReference type="Pfam" id="PF00474">
    <property type="entry name" value="SSF"/>
    <property type="match status" value="1"/>
</dbReference>
<comment type="caution">
    <text evidence="8">The sequence shown here is derived from an EMBL/GenBank/DDBJ whole genome shotgun (WGS) entry which is preliminary data.</text>
</comment>
<comment type="similarity">
    <text evidence="2 6">Belongs to the sodium:solute symporter (SSF) (TC 2.A.21) family.</text>
</comment>
<feature type="transmembrane region" description="Helical" evidence="7">
    <location>
        <begin position="450"/>
        <end position="472"/>
    </location>
</feature>
<feature type="transmembrane region" description="Helical" evidence="7">
    <location>
        <begin position="121"/>
        <end position="142"/>
    </location>
</feature>
<feature type="transmembrane region" description="Helical" evidence="7">
    <location>
        <begin position="393"/>
        <end position="412"/>
    </location>
</feature>
<evidence type="ECO:0000256" key="2">
    <source>
        <dbReference type="ARBA" id="ARBA00006434"/>
    </source>
</evidence>
<evidence type="ECO:0000256" key="3">
    <source>
        <dbReference type="ARBA" id="ARBA00022692"/>
    </source>
</evidence>
<evidence type="ECO:0000256" key="1">
    <source>
        <dbReference type="ARBA" id="ARBA00004141"/>
    </source>
</evidence>
<evidence type="ECO:0000256" key="7">
    <source>
        <dbReference type="SAM" id="Phobius"/>
    </source>
</evidence>
<sequence>MNTDLISNLDFLIMIVYLVGMIFYGLYHSKRSNSEDYFLAGRSMTWPIVGISLFAANISSTTLIGLAGDAYSTGISVYNYEWMAAVILVFFSIFFLPFYLRSGVYTMPEFLERRYDRRSRYYFSFITLIGNILIETAAGLYAGSLILKLVFPEVSMTVIILILAFAAAAYTIPGGLSSVVHTEVIQAILLFIGSLILTYVTYQAVGGWENVMAVTPSEMVSLIRPIDDPSVPWTGLLFGVPLLGFYFWANNQFMVQRVLTAKDLNHGRWGALFAGLLKLPVLFFMVFPGTMARVLYPNLENPDTVFPTLVFDLLPSGLIGLLMAGLLAAMSSSISATLNSASTLITMDFVKNLNPGLSSKQLVRVGQFATVILVLLAAAWTPQIEKFDSLFKYLQMVVGLIAPPVVVVFIWGMFWKKGNADGSFYSLLSGFVVAVVLILLKVFMPEIGISQWHFLHTAPMLFVFCSVVYVIASMRGTPPSEEAIRDYTWNNKIYTDETASLQALPWYKNYRILSVFLLIITFIIVWIYR</sequence>
<comment type="subcellular location">
    <subcellularLocation>
        <location evidence="1">Membrane</location>
        <topology evidence="1">Multi-pass membrane protein</topology>
    </subcellularLocation>
</comment>
<dbReference type="InterPro" id="IPR038377">
    <property type="entry name" value="Na/Glc_symporter_sf"/>
</dbReference>
<protein>
    <submittedName>
        <fullName evidence="8">Sodium/glucose cotransporter 2</fullName>
    </submittedName>
</protein>
<feature type="transmembrane region" description="Helical" evidence="7">
    <location>
        <begin position="80"/>
        <end position="100"/>
    </location>
</feature>
<proteinExistence type="inferred from homology"/>
<gene>
    <name evidence="8" type="ORF">GCM10010993_28120</name>
</gene>
<keyword evidence="9" id="KW-1185">Reference proteome</keyword>
<dbReference type="PANTHER" id="PTHR11819:SF195">
    <property type="entry name" value="SODIUM_GLUCOSE COTRANSPORTER 4"/>
    <property type="match status" value="1"/>
</dbReference>
<dbReference type="InterPro" id="IPR001734">
    <property type="entry name" value="Na/solute_symporter"/>
</dbReference>
<feature type="transmembrane region" description="Helical" evidence="7">
    <location>
        <begin position="154"/>
        <end position="172"/>
    </location>
</feature>
<evidence type="ECO:0000313" key="8">
    <source>
        <dbReference type="EMBL" id="GGC47981.1"/>
    </source>
</evidence>
<dbReference type="NCBIfam" id="TIGR00813">
    <property type="entry name" value="sss"/>
    <property type="match status" value="1"/>
</dbReference>